<dbReference type="Gene3D" id="1.10.1200.10">
    <property type="entry name" value="ACP-like"/>
    <property type="match status" value="1"/>
</dbReference>
<keyword evidence="5" id="KW-1185">Reference proteome</keyword>
<evidence type="ECO:0000259" key="3">
    <source>
        <dbReference type="PROSITE" id="PS50075"/>
    </source>
</evidence>
<organism evidence="4 5">
    <name type="scientific">Oculimacula yallundae</name>
    <dbReference type="NCBI Taxonomy" id="86028"/>
    <lineage>
        <taxon>Eukaryota</taxon>
        <taxon>Fungi</taxon>
        <taxon>Dikarya</taxon>
        <taxon>Ascomycota</taxon>
        <taxon>Pezizomycotina</taxon>
        <taxon>Leotiomycetes</taxon>
        <taxon>Helotiales</taxon>
        <taxon>Ploettnerulaceae</taxon>
        <taxon>Oculimacula</taxon>
    </lineage>
</organism>
<keyword evidence="2" id="KW-0597">Phosphoprotein</keyword>
<dbReference type="PROSITE" id="PS50075">
    <property type="entry name" value="CARRIER"/>
    <property type="match status" value="1"/>
</dbReference>
<accession>A0ABR4BYM3</accession>
<feature type="domain" description="Carrier" evidence="3">
    <location>
        <begin position="575"/>
        <end position="652"/>
    </location>
</feature>
<dbReference type="Pfam" id="PF23562">
    <property type="entry name" value="AMP-binding_C_3"/>
    <property type="match status" value="1"/>
</dbReference>
<dbReference type="SUPFAM" id="SSF56801">
    <property type="entry name" value="Acetyl-CoA synthetase-like"/>
    <property type="match status" value="1"/>
</dbReference>
<dbReference type="PANTHER" id="PTHR43439:SF2">
    <property type="entry name" value="ENZYME, PUTATIVE (JCVI)-RELATED"/>
    <property type="match status" value="1"/>
</dbReference>
<dbReference type="EMBL" id="JAZHXI010000017">
    <property type="protein sequence ID" value="KAL2062517.1"/>
    <property type="molecule type" value="Genomic_DNA"/>
</dbReference>
<comment type="caution">
    <text evidence="4">The sequence shown here is derived from an EMBL/GenBank/DDBJ whole genome shotgun (WGS) entry which is preliminary data.</text>
</comment>
<dbReference type="Pfam" id="PF00550">
    <property type="entry name" value="PP-binding"/>
    <property type="match status" value="1"/>
</dbReference>
<dbReference type="Proteomes" id="UP001595075">
    <property type="component" value="Unassembled WGS sequence"/>
</dbReference>
<gene>
    <name evidence="4" type="ORF">VTL71DRAFT_6783</name>
</gene>
<dbReference type="PANTHER" id="PTHR43439">
    <property type="entry name" value="PHENYLACETATE-COENZYME A LIGASE"/>
    <property type="match status" value="1"/>
</dbReference>
<dbReference type="SUPFAM" id="SSF47336">
    <property type="entry name" value="ACP-like"/>
    <property type="match status" value="1"/>
</dbReference>
<evidence type="ECO:0000313" key="4">
    <source>
        <dbReference type="EMBL" id="KAL2062517.1"/>
    </source>
</evidence>
<dbReference type="Pfam" id="PF00501">
    <property type="entry name" value="AMP-binding"/>
    <property type="match status" value="1"/>
</dbReference>
<dbReference type="SUPFAM" id="SSF51735">
    <property type="entry name" value="NAD(P)-binding Rossmann-fold domains"/>
    <property type="match status" value="1"/>
</dbReference>
<proteinExistence type="predicted"/>
<dbReference type="InterPro" id="IPR051414">
    <property type="entry name" value="Adenylate-forming_Reductase"/>
</dbReference>
<name>A0ABR4BYM3_9HELO</name>
<evidence type="ECO:0000256" key="2">
    <source>
        <dbReference type="ARBA" id="ARBA00022553"/>
    </source>
</evidence>
<dbReference type="InterPro" id="IPR000873">
    <property type="entry name" value="AMP-dep_synth/lig_dom"/>
</dbReference>
<protein>
    <recommendedName>
        <fullName evidence="3">Carrier domain-containing protein</fullName>
    </recommendedName>
</protein>
<dbReference type="InterPro" id="IPR042099">
    <property type="entry name" value="ANL_N_sf"/>
</dbReference>
<evidence type="ECO:0000313" key="5">
    <source>
        <dbReference type="Proteomes" id="UP001595075"/>
    </source>
</evidence>
<dbReference type="Gene3D" id="3.40.50.720">
    <property type="entry name" value="NAD(P)-binding Rossmann-like Domain"/>
    <property type="match status" value="1"/>
</dbReference>
<dbReference type="InterPro" id="IPR009081">
    <property type="entry name" value="PP-bd_ACP"/>
</dbReference>
<dbReference type="Pfam" id="PF07993">
    <property type="entry name" value="NAD_binding_4"/>
    <property type="match status" value="1"/>
</dbReference>
<keyword evidence="1" id="KW-0596">Phosphopantetheine</keyword>
<sequence>MEDTPSMNYFTCTLGEATQLRKSSSEFKTVNRLIRLQAERHPNLPAVAFPVLSKSSSSHRYEAFTFKDLYAGSLETAASFCKNDDLEPGKGNIECVALLCHSSIDFLLAWLGLIRAGFSVLLIAPQCNSAAIISLCKSCKVTRLYHDNAHSDLASTSAAESGSYNLQAFSLPLERSGLLQSIRSESMRNLDSSRTEHSSKDVAYIHHSSGTSSGIPKPIPQTHHGAVGVLPCLQGQNAATFTTTPLYHGGIADCFRAWTSNALIWLFPGADAPITSDTIISCLSISKTTAEEARTPLVKYFSSVPYILQMLSETSGGLKALQEMDIVGVGGAALPENVGNRLVAENVNLVSRFGSAECGFILSSHRVYAKDKDWQYLRVPKADNLLRFEKVDDDSGLSELIVLPNWPHMAKRNKYDGSYATSDLFEPHPTIKSAWKYHSRSDSQITLLTGKKFDPAPLEDGIKSSSSLIDDIFIFGNDRQMPGALVIPSKSTNTSSEVLKQDIWKIIQEFNSKQQPHSRIAQTMFHVLSGESPPLERSSKGTLLRGQAEKVYTSIIDGMYQSKDARRDGLSGKSLSSRDLESTIRNIVFEVMGNDADFTGESDFFQQGVDSTKATQIRSLLQQNISHDTLPWNIVYDCENITGLIRYFANVQNQNGIAAHEDSRQNMMDLASKYSIFSFSQGVEHGTAKRSPDHRTVILTGATGGLGAHILHGLRVDSSINRIICLVRARDETNARDRVSQSLIQRRLDPISPQDNKISCYPAQLGQDDLGFSAEITSTLRETVTHIIHAAWAVNFSLSLGSFVNEHISGLHSLIKLAASCHNFEQFAFCSSTASVIGQASESEESSISEVLYPMPPPAESLGYSKSKWVAETICSKAAETSRLLGKVKILRVGQLTGDTRNGIWNRSEAWPLMLSAARELQCLPKLDESLSWLPVDIAARAVIDISLPQQPSDTEQPCTVYHLVNNDQTSKWTDLLRWINKTGGENLAYVEPSVWLAKLENLDQHPAQSLLGLWRSNFGNSTDAQDTKIPIVFDTRNAMSASPCMRNIEPVDEKLIEKIWRSLQESTGSV</sequence>
<dbReference type="InterPro" id="IPR036291">
    <property type="entry name" value="NAD(P)-bd_dom_sf"/>
</dbReference>
<dbReference type="Gene3D" id="3.40.50.12780">
    <property type="entry name" value="N-terminal domain of ligase-like"/>
    <property type="match status" value="1"/>
</dbReference>
<dbReference type="InterPro" id="IPR036736">
    <property type="entry name" value="ACP-like_sf"/>
</dbReference>
<dbReference type="InterPro" id="IPR013120">
    <property type="entry name" value="FAR_NAD-bd"/>
</dbReference>
<evidence type="ECO:0000256" key="1">
    <source>
        <dbReference type="ARBA" id="ARBA00022450"/>
    </source>
</evidence>
<reference evidence="4 5" key="1">
    <citation type="journal article" date="2024" name="Commun. Biol.">
        <title>Comparative genomic analysis of thermophilic fungi reveals convergent evolutionary adaptations and gene losses.</title>
        <authorList>
            <person name="Steindorff A.S."/>
            <person name="Aguilar-Pontes M.V."/>
            <person name="Robinson A.J."/>
            <person name="Andreopoulos B."/>
            <person name="LaButti K."/>
            <person name="Kuo A."/>
            <person name="Mondo S."/>
            <person name="Riley R."/>
            <person name="Otillar R."/>
            <person name="Haridas S."/>
            <person name="Lipzen A."/>
            <person name="Grimwood J."/>
            <person name="Schmutz J."/>
            <person name="Clum A."/>
            <person name="Reid I.D."/>
            <person name="Moisan M.C."/>
            <person name="Butler G."/>
            <person name="Nguyen T.T.M."/>
            <person name="Dewar K."/>
            <person name="Conant G."/>
            <person name="Drula E."/>
            <person name="Henrissat B."/>
            <person name="Hansel C."/>
            <person name="Singer S."/>
            <person name="Hutchinson M.I."/>
            <person name="de Vries R.P."/>
            <person name="Natvig D.O."/>
            <person name="Powell A.J."/>
            <person name="Tsang A."/>
            <person name="Grigoriev I.V."/>
        </authorList>
    </citation>
    <scope>NUCLEOTIDE SEQUENCE [LARGE SCALE GENOMIC DNA]</scope>
    <source>
        <strain evidence="4 5">CBS 494.80</strain>
    </source>
</reference>